<dbReference type="FunFam" id="3.40.50.12780:FF:000001">
    <property type="entry name" value="Acetyl-coenzyme A synthetase"/>
    <property type="match status" value="1"/>
</dbReference>
<protein>
    <recommendedName>
        <fullName evidence="5">Acetyl-coenzyme A synthetase</fullName>
        <ecNumber evidence="5">6.2.1.1</ecNumber>
    </recommendedName>
</protein>
<feature type="domain" description="AMP-binding enzyme C-terminal" evidence="7">
    <location>
        <begin position="560"/>
        <end position="638"/>
    </location>
</feature>
<dbReference type="PANTHER" id="PTHR24095">
    <property type="entry name" value="ACETYL-COENZYME A SYNTHETASE"/>
    <property type="match status" value="1"/>
</dbReference>
<dbReference type="Gene3D" id="3.30.300.30">
    <property type="match status" value="1"/>
</dbReference>
<dbReference type="Gene3D" id="3.40.50.12780">
    <property type="entry name" value="N-terminal domain of ligase-like"/>
    <property type="match status" value="1"/>
</dbReference>
<evidence type="ECO:0000256" key="5">
    <source>
        <dbReference type="RuleBase" id="RU361147"/>
    </source>
</evidence>
<keyword evidence="9" id="KW-1185">Reference proteome</keyword>
<comment type="catalytic activity">
    <reaction evidence="5">
        <text>acetate + ATP + CoA = acetyl-CoA + AMP + diphosphate</text>
        <dbReference type="Rhea" id="RHEA:23176"/>
        <dbReference type="ChEBI" id="CHEBI:30089"/>
        <dbReference type="ChEBI" id="CHEBI:30616"/>
        <dbReference type="ChEBI" id="CHEBI:33019"/>
        <dbReference type="ChEBI" id="CHEBI:57287"/>
        <dbReference type="ChEBI" id="CHEBI:57288"/>
        <dbReference type="ChEBI" id="CHEBI:456215"/>
        <dbReference type="EC" id="6.2.1.1"/>
    </reaction>
</comment>
<dbReference type="InterPro" id="IPR045851">
    <property type="entry name" value="AMP-bd_C_sf"/>
</dbReference>
<dbReference type="GO" id="GO:0005524">
    <property type="term" value="F:ATP binding"/>
    <property type="evidence" value="ECO:0007669"/>
    <property type="project" value="UniProtKB-UniRule"/>
</dbReference>
<dbReference type="SMR" id="A0A7I8WLQ5"/>
<dbReference type="GO" id="GO:0019427">
    <property type="term" value="P:acetyl-CoA biosynthetic process from acetate"/>
    <property type="evidence" value="ECO:0007669"/>
    <property type="project" value="InterPro"/>
</dbReference>
<dbReference type="Proteomes" id="UP000582659">
    <property type="component" value="Unassembled WGS sequence"/>
</dbReference>
<dbReference type="EMBL" id="CAJFCV020000003">
    <property type="protein sequence ID" value="CAG9105097.1"/>
    <property type="molecule type" value="Genomic_DNA"/>
</dbReference>
<feature type="domain" description="AMP-dependent synthetase/ligase" evidence="6">
    <location>
        <begin position="105"/>
        <end position="495"/>
    </location>
</feature>
<evidence type="ECO:0000256" key="1">
    <source>
        <dbReference type="ARBA" id="ARBA00006432"/>
    </source>
</evidence>
<dbReference type="EMBL" id="CAJFDI010000003">
    <property type="protein sequence ID" value="CAD5219643.1"/>
    <property type="molecule type" value="Genomic_DNA"/>
</dbReference>
<dbReference type="AlphaFoldDB" id="A0A7I8WLQ5"/>
<evidence type="ECO:0000259" key="6">
    <source>
        <dbReference type="Pfam" id="PF00501"/>
    </source>
</evidence>
<comment type="caution">
    <text evidence="8">The sequence shown here is derived from an EMBL/GenBank/DDBJ whole genome shotgun (WGS) entry which is preliminary data.</text>
</comment>
<dbReference type="EC" id="6.2.1.1" evidence="5"/>
<dbReference type="Pfam" id="PF00501">
    <property type="entry name" value="AMP-binding"/>
    <property type="match status" value="1"/>
</dbReference>
<evidence type="ECO:0000256" key="4">
    <source>
        <dbReference type="ARBA" id="ARBA00022840"/>
    </source>
</evidence>
<dbReference type="InterPro" id="IPR025110">
    <property type="entry name" value="AMP-bd_C"/>
</dbReference>
<dbReference type="GO" id="GO:0016208">
    <property type="term" value="F:AMP binding"/>
    <property type="evidence" value="ECO:0007669"/>
    <property type="project" value="InterPro"/>
</dbReference>
<gene>
    <name evidence="8" type="ORF">BXYJ_LOCUS5781</name>
</gene>
<dbReference type="InterPro" id="IPR020845">
    <property type="entry name" value="AMP-binding_CS"/>
</dbReference>
<evidence type="ECO:0000259" key="7">
    <source>
        <dbReference type="Pfam" id="PF13193"/>
    </source>
</evidence>
<dbReference type="NCBIfam" id="TIGR02188">
    <property type="entry name" value="Ac_CoA_lig_AcsA"/>
    <property type="match status" value="1"/>
</dbReference>
<keyword evidence="4 5" id="KW-0067">ATP-binding</keyword>
<comment type="similarity">
    <text evidence="1 5">Belongs to the ATP-dependent AMP-binding enzyme family.</text>
</comment>
<dbReference type="CDD" id="cd05966">
    <property type="entry name" value="ACS"/>
    <property type="match status" value="1"/>
</dbReference>
<keyword evidence="2 5" id="KW-0436">Ligase</keyword>
<proteinExistence type="inferred from homology"/>
<dbReference type="NCBIfam" id="NF001208">
    <property type="entry name" value="PRK00174.1"/>
    <property type="match status" value="1"/>
</dbReference>
<evidence type="ECO:0000256" key="2">
    <source>
        <dbReference type="ARBA" id="ARBA00022598"/>
    </source>
</evidence>
<dbReference type="Proteomes" id="UP000659654">
    <property type="component" value="Unassembled WGS sequence"/>
</dbReference>
<organism evidence="8 9">
    <name type="scientific">Bursaphelenchus xylophilus</name>
    <name type="common">Pinewood nematode worm</name>
    <name type="synonym">Aphelenchoides xylophilus</name>
    <dbReference type="NCBI Taxonomy" id="6326"/>
    <lineage>
        <taxon>Eukaryota</taxon>
        <taxon>Metazoa</taxon>
        <taxon>Ecdysozoa</taxon>
        <taxon>Nematoda</taxon>
        <taxon>Chromadorea</taxon>
        <taxon>Rhabditida</taxon>
        <taxon>Tylenchina</taxon>
        <taxon>Tylenchomorpha</taxon>
        <taxon>Aphelenchoidea</taxon>
        <taxon>Aphelenchoididae</taxon>
        <taxon>Bursaphelenchus</taxon>
    </lineage>
</organism>
<evidence type="ECO:0000313" key="9">
    <source>
        <dbReference type="Proteomes" id="UP000659654"/>
    </source>
</evidence>
<dbReference type="Pfam" id="PF13193">
    <property type="entry name" value="AMP-binding_C"/>
    <property type="match status" value="1"/>
</dbReference>
<accession>A0A7I8WLQ5</accession>
<keyword evidence="3 5" id="KW-0547">Nucleotide-binding</keyword>
<dbReference type="PANTHER" id="PTHR24095:SF244">
    <property type="entry name" value="ACETYL-COENZYME A SYNTHETASE"/>
    <property type="match status" value="1"/>
</dbReference>
<reference evidence="8" key="1">
    <citation type="submission" date="2020-09" db="EMBL/GenBank/DDBJ databases">
        <authorList>
            <person name="Kikuchi T."/>
        </authorList>
    </citation>
    <scope>NUCLEOTIDE SEQUENCE</scope>
    <source>
        <strain evidence="8">Ka4C1</strain>
    </source>
</reference>
<dbReference type="InterPro" id="IPR011904">
    <property type="entry name" value="Ac_CoA_lig"/>
</dbReference>
<dbReference type="InterPro" id="IPR042099">
    <property type="entry name" value="ANL_N_sf"/>
</dbReference>
<dbReference type="GO" id="GO:0003987">
    <property type="term" value="F:acetate-CoA ligase activity"/>
    <property type="evidence" value="ECO:0007669"/>
    <property type="project" value="UniProtKB-UniRule"/>
</dbReference>
<dbReference type="InterPro" id="IPR000873">
    <property type="entry name" value="AMP-dep_synth/lig_dom"/>
</dbReference>
<dbReference type="OrthoDB" id="1706066at2759"/>
<dbReference type="PROSITE" id="PS00455">
    <property type="entry name" value="AMP_BINDING"/>
    <property type="match status" value="1"/>
</dbReference>
<evidence type="ECO:0000313" key="8">
    <source>
        <dbReference type="EMBL" id="CAD5219643.1"/>
    </source>
</evidence>
<name>A0A7I8WLQ5_BURXY</name>
<evidence type="ECO:0000256" key="3">
    <source>
        <dbReference type="ARBA" id="ARBA00022741"/>
    </source>
</evidence>
<sequence>MSDNKCTFNLNENDPTVMTYAPPDPLSAGAHVKDLPGYLKLYDRSVRDQDFWLGIARELHFEEFSGNGLEFNFDIRKGPIYTKFLAGSKTNLAYNCLERIIQSGRGQKIAYRWEGNEPSDQTHITYEELHRQVKAFAVALRARGVRKGDTVAIYLPMILELPVAMLACARIGAPHTVVFAGFSSESLAERMIQARTHVIITADAFGRGGAKVVPLKNMADVAVSMCRKRGLDVHTQVVVEHIHRVKTPGNQPAPKVDYHPIDLKYAQLLAQYEDADSPVEWVDAEEPLFILYTSGSTGTPKGIVHSTAGYMTYAYATTKFDFDAQQDDVYWCTADGGWITGHTYLVYGPLLNGLTSIFFEGIPTYPTAARTWQVVEKYKVTKLYTSPTAVRSLMGFPDNMVKDHDRRSLKIIGTVGEPINPQAWLWLYEFVGERRCAIIDTYWQTETGGHVITAIPGAVPTKPGSATLPFFGVQPVLLDNDGCIIEGPGEGNLCFPAAWPGISRTVLGDHERFEKTYFKPFPGYYFTGDGCRRDSDGYYWITGRVDDLMNVSGHLLSTAEIESAITAHPDVVECAVVAAEHPVKGHSPYAFVIMRKDRKLTESTVNELKAVVREKIGPIAVPDKIQLTPGLPKTRSGKVTRRILRKIAEGDANADLGDMSTLVESTVIDDLWRGRKVPK</sequence>
<dbReference type="SUPFAM" id="SSF56801">
    <property type="entry name" value="Acetyl-CoA synthetase-like"/>
    <property type="match status" value="1"/>
</dbReference>